<dbReference type="HAMAP" id="MF_00454">
    <property type="entry name" value="FluC"/>
    <property type="match status" value="1"/>
</dbReference>
<comment type="function">
    <text evidence="13 14">Fluoride-specific ion channel. Important for reducing fluoride concentration in the cell, thus reducing its toxicity.</text>
</comment>
<dbReference type="AlphaFoldDB" id="A0AAC9RRV0"/>
<evidence type="ECO:0000256" key="7">
    <source>
        <dbReference type="ARBA" id="ARBA00023053"/>
    </source>
</evidence>
<evidence type="ECO:0000256" key="10">
    <source>
        <dbReference type="ARBA" id="ARBA00023303"/>
    </source>
</evidence>
<comment type="subcellular location">
    <subcellularLocation>
        <location evidence="1 14">Cell membrane</location>
        <topology evidence="1 14">Multi-pass membrane protein</topology>
    </subcellularLocation>
</comment>
<protein>
    <recommendedName>
        <fullName evidence="14">Fluoride-specific ion channel FluC</fullName>
    </recommendedName>
</protein>
<evidence type="ECO:0000256" key="4">
    <source>
        <dbReference type="ARBA" id="ARBA00022692"/>
    </source>
</evidence>
<evidence type="ECO:0000256" key="9">
    <source>
        <dbReference type="ARBA" id="ARBA00023136"/>
    </source>
</evidence>
<gene>
    <name evidence="14" type="primary">fluC</name>
    <name evidence="14" type="synonym">crcB</name>
    <name evidence="15" type="ORF">B5P37_01180</name>
</gene>
<feature type="binding site" evidence="14">
    <location>
        <position position="71"/>
    </location>
    <ligand>
        <name>Na(+)</name>
        <dbReference type="ChEBI" id="CHEBI:29101"/>
        <note>structural</note>
    </ligand>
</feature>
<evidence type="ECO:0000256" key="3">
    <source>
        <dbReference type="ARBA" id="ARBA00022475"/>
    </source>
</evidence>
<evidence type="ECO:0000256" key="13">
    <source>
        <dbReference type="ARBA" id="ARBA00049940"/>
    </source>
</evidence>
<evidence type="ECO:0000313" key="16">
    <source>
        <dbReference type="Proteomes" id="UP000242864"/>
    </source>
</evidence>
<dbReference type="NCBIfam" id="NF010797">
    <property type="entry name" value="PRK14201.1"/>
    <property type="match status" value="1"/>
</dbReference>
<evidence type="ECO:0000313" key="15">
    <source>
        <dbReference type="EMBL" id="ARJ50064.1"/>
    </source>
</evidence>
<dbReference type="GO" id="GO:0005886">
    <property type="term" value="C:plasma membrane"/>
    <property type="evidence" value="ECO:0007669"/>
    <property type="project" value="UniProtKB-SubCell"/>
</dbReference>
<feature type="transmembrane region" description="Helical" evidence="14">
    <location>
        <begin position="31"/>
        <end position="51"/>
    </location>
</feature>
<sequence>MKYVFILFGGAFGALLRWQFSTIPTLYHLPIGTLVANLVGAFFMGYLTILFRRKWAAFPRVKQGLTTGLLGALTTFSTFQIELVTLIHQKLWLPLLLYSLLSYIGGLFCCYLGMKMGGTSK</sequence>
<dbReference type="Pfam" id="PF02537">
    <property type="entry name" value="CRCB"/>
    <property type="match status" value="1"/>
</dbReference>
<proteinExistence type="inferred from homology"/>
<keyword evidence="16" id="KW-1185">Reference proteome</keyword>
<keyword evidence="7 14" id="KW-0915">Sodium</keyword>
<dbReference type="GO" id="GO:0062054">
    <property type="term" value="F:fluoride channel activity"/>
    <property type="evidence" value="ECO:0007669"/>
    <property type="project" value="UniProtKB-UniRule"/>
</dbReference>
<keyword evidence="10 14" id="KW-0407">Ion channel</keyword>
<feature type="transmembrane region" description="Helical" evidence="14">
    <location>
        <begin position="63"/>
        <end position="83"/>
    </location>
</feature>
<comment type="similarity">
    <text evidence="11 14">Belongs to the fluoride channel Fluc/FEX (TC 1.A.43) family.</text>
</comment>
<dbReference type="RefSeq" id="WP_085236319.1">
    <property type="nucleotide sequence ID" value="NZ_CP020773.1"/>
</dbReference>
<accession>A0AAC9RRV0</accession>
<evidence type="ECO:0000256" key="1">
    <source>
        <dbReference type="ARBA" id="ARBA00004651"/>
    </source>
</evidence>
<keyword evidence="5 14" id="KW-0479">Metal-binding</keyword>
<organism evidence="15 16">
    <name type="scientific">Staphylococcus lutrae</name>
    <dbReference type="NCBI Taxonomy" id="155085"/>
    <lineage>
        <taxon>Bacteria</taxon>
        <taxon>Bacillati</taxon>
        <taxon>Bacillota</taxon>
        <taxon>Bacilli</taxon>
        <taxon>Bacillales</taxon>
        <taxon>Staphylococcaceae</taxon>
        <taxon>Staphylococcus</taxon>
    </lineage>
</organism>
<feature type="binding site" evidence="14">
    <location>
        <position position="74"/>
    </location>
    <ligand>
        <name>Na(+)</name>
        <dbReference type="ChEBI" id="CHEBI:29101"/>
        <note>structural</note>
    </ligand>
</feature>
<dbReference type="GO" id="GO:0140114">
    <property type="term" value="P:cellular detoxification of fluoride"/>
    <property type="evidence" value="ECO:0007669"/>
    <property type="project" value="UniProtKB-UniRule"/>
</dbReference>
<keyword evidence="8 14" id="KW-0406">Ion transport</keyword>
<comment type="catalytic activity">
    <reaction evidence="12">
        <text>fluoride(in) = fluoride(out)</text>
        <dbReference type="Rhea" id="RHEA:76159"/>
        <dbReference type="ChEBI" id="CHEBI:17051"/>
    </reaction>
    <physiologicalReaction direction="left-to-right" evidence="12">
        <dbReference type="Rhea" id="RHEA:76160"/>
    </physiologicalReaction>
</comment>
<feature type="transmembrane region" description="Helical" evidence="14">
    <location>
        <begin position="95"/>
        <end position="114"/>
    </location>
</feature>
<name>A0AAC9RRV0_9STAP</name>
<evidence type="ECO:0000256" key="8">
    <source>
        <dbReference type="ARBA" id="ARBA00023065"/>
    </source>
</evidence>
<keyword evidence="9 14" id="KW-0472">Membrane</keyword>
<evidence type="ECO:0000256" key="14">
    <source>
        <dbReference type="HAMAP-Rule" id="MF_00454"/>
    </source>
</evidence>
<dbReference type="PANTHER" id="PTHR28259:SF16">
    <property type="entry name" value="FLUORIDE-SPECIFIC ION CHANNEL FLUC 2"/>
    <property type="match status" value="1"/>
</dbReference>
<evidence type="ECO:0000256" key="5">
    <source>
        <dbReference type="ARBA" id="ARBA00022723"/>
    </source>
</evidence>
<dbReference type="PANTHER" id="PTHR28259">
    <property type="entry name" value="FLUORIDE EXPORT PROTEIN 1-RELATED"/>
    <property type="match status" value="1"/>
</dbReference>
<dbReference type="GO" id="GO:0046872">
    <property type="term" value="F:metal ion binding"/>
    <property type="evidence" value="ECO:0007669"/>
    <property type="project" value="UniProtKB-KW"/>
</dbReference>
<keyword evidence="6 14" id="KW-1133">Transmembrane helix</keyword>
<reference evidence="15 16" key="1">
    <citation type="submission" date="2017-04" db="EMBL/GenBank/DDBJ databases">
        <authorList>
            <person name="Veseli I.A."/>
            <person name="Tang C."/>
            <person name="Pombert J.-F."/>
        </authorList>
    </citation>
    <scope>NUCLEOTIDE SEQUENCE [LARGE SCALE GENOMIC DNA]</scope>
    <source>
        <strain evidence="15 16">ATCC 700373</strain>
    </source>
</reference>
<evidence type="ECO:0000256" key="12">
    <source>
        <dbReference type="ARBA" id="ARBA00035585"/>
    </source>
</evidence>
<evidence type="ECO:0000256" key="2">
    <source>
        <dbReference type="ARBA" id="ARBA00022448"/>
    </source>
</evidence>
<dbReference type="Proteomes" id="UP000242864">
    <property type="component" value="Chromosome"/>
</dbReference>
<evidence type="ECO:0000256" key="6">
    <source>
        <dbReference type="ARBA" id="ARBA00022989"/>
    </source>
</evidence>
<dbReference type="EMBL" id="CP020773">
    <property type="protein sequence ID" value="ARJ50064.1"/>
    <property type="molecule type" value="Genomic_DNA"/>
</dbReference>
<dbReference type="InterPro" id="IPR003691">
    <property type="entry name" value="FluC"/>
</dbReference>
<dbReference type="KEGG" id="slz:B5P37_01180"/>
<keyword evidence="4 14" id="KW-0812">Transmembrane</keyword>
<keyword evidence="3 14" id="KW-1003">Cell membrane</keyword>
<keyword evidence="2 14" id="KW-0813">Transport</keyword>
<evidence type="ECO:0000256" key="11">
    <source>
        <dbReference type="ARBA" id="ARBA00035120"/>
    </source>
</evidence>
<comment type="activity regulation">
    <text evidence="14">Na(+) is not transported, but it plays an essential structural role and its presence is essential for fluoride channel function.</text>
</comment>